<evidence type="ECO:0000313" key="13">
    <source>
        <dbReference type="EMBL" id="MBB5379075.1"/>
    </source>
</evidence>
<evidence type="ECO:0000256" key="1">
    <source>
        <dbReference type="ARBA" id="ARBA00000851"/>
    </source>
</evidence>
<evidence type="ECO:0000256" key="10">
    <source>
        <dbReference type="RuleBase" id="RU364115"/>
    </source>
</evidence>
<evidence type="ECO:0000313" key="15">
    <source>
        <dbReference type="Proteomes" id="UP000619376"/>
    </source>
</evidence>
<dbReference type="InterPro" id="IPR027417">
    <property type="entry name" value="P-loop_NTPase"/>
</dbReference>
<sequence>MREFSEARLVEETCLTILRELGWATLDATHEVLGVNGTLGRESQREVVLARDLRAALTTLNPGLHASVIEQAVEVLTLDRSALSPVAANQELYDLMVHGVPVLVPDDEGGGEKPDRVRVIDWINPANNTVLAVQQLTVKSDLYTRRPDVIGFVNGLPLVFIELKSTHRRLKNAYRDNLRDYRSTIPHLFHANGVVLLSNGTDGVVGSMTAGWEHFAEWVRVASEDEPRRVGLSTLLRGTCEPGRLLDLVENFTVYLETQGGVAKILAKNHQVLGVNNALQALEGIGENRGRLGVFWHTQGSGKSLSMVFFSRKVLRKVHGNWSFLVVTDRDELDQQIYTTFARTGTVQEQEERVRAANGAHLKELLREDHRFLFTLIQKFHTPQGEVYPQLSARGNVIVMTDEAHRSQYDIFAGNMRAALPNAAFIGFTGTPLMEGEQKTREVFGDYVSVYNFSEAVQDRATVPLYYENRIPELQLTNAELQAHMEDLLDREGVDEDAERLVEREFSREAQLITRDDRLEKIAQDLVQHFLGRGQFGKAMVVSLDKATAVRMFNKVEHYWNDEIALAEAQLAQASGDERDALLRRLQFLRETDRAVVISQAQNEIDDFRDKGLDITPHRRRMVKEDLEGRFKDPGDPLRLVFVCAMWMTGFDAPSVSTIYLDKPMRNHTLMQTIARANRVWEEKVSGLIVDYIGVFRNLQRALAVYGAGNGSGVGADETPVQDKAELVAALQAAIGEAEAQVTARGIDPAAIIAATGERKIELLKDATDALLAGDDIRKRFTDTANTVNRLFKAVLPDPAAQAFAAQRALYVVLAARLELDEEDDPEVDGVMHQVETLLDTSVAAYGYVIREGTSHVDLSQVDFDKLRDLFDKTPRKRTEAEKLRGALNGEVQRLTRLNKTRVNYAARLEAMIQEYNSGSANVEAFFEELMRLGRDLSEEVKRALREGLTEEELAVFDQITAAGVALSDTDRESVKTVARSLLAKLKSDRLVLDWRKKQQARAQVRQAIRQELDALPDWYDQQAYNAAVVAVFSHVHEAYKSHNENIYM</sequence>
<keyword evidence="3" id="KW-0540">Nuclease</keyword>
<evidence type="ECO:0000256" key="5">
    <source>
        <dbReference type="ARBA" id="ARBA00022747"/>
    </source>
</evidence>
<comment type="caution">
    <text evidence="13">The sequence shown here is derived from an EMBL/GenBank/DDBJ whole genome shotgun (WGS) entry which is preliminary data.</text>
</comment>
<reference evidence="13 14" key="3">
    <citation type="submission" date="2020-08" db="EMBL/GenBank/DDBJ databases">
        <title>Genomic Encyclopedia of Type Strains, Phase IV (KMG-IV): sequencing the most valuable type-strain genomes for metagenomic binning, comparative biology and taxonomic classification.</title>
        <authorList>
            <person name="Goeker M."/>
        </authorList>
    </citation>
    <scope>NUCLEOTIDE SEQUENCE [LARGE SCALE GENOMIC DNA]</scope>
    <source>
        <strain evidence="13 14">DSM 27521</strain>
    </source>
</reference>
<dbReference type="RefSeq" id="WP_184116071.1">
    <property type="nucleotide sequence ID" value="NZ_BNAJ01000019.1"/>
</dbReference>
<evidence type="ECO:0000256" key="2">
    <source>
        <dbReference type="ARBA" id="ARBA00008598"/>
    </source>
</evidence>
<dbReference type="Proteomes" id="UP000539473">
    <property type="component" value="Unassembled WGS sequence"/>
</dbReference>
<reference evidence="12" key="1">
    <citation type="journal article" date="2014" name="Int. J. Syst. Evol. Microbiol.">
        <title>Complete genome of a new Firmicutes species belonging to the dominant human colonic microbiota ('Ruminococcus bicirculans') reveals two chromosomes and a selective capacity to utilize plant glucans.</title>
        <authorList>
            <consortium name="NISC Comparative Sequencing Program"/>
            <person name="Wegmann U."/>
            <person name="Louis P."/>
            <person name="Goesmann A."/>
            <person name="Henrissat B."/>
            <person name="Duncan S.H."/>
            <person name="Flint H.J."/>
        </authorList>
    </citation>
    <scope>NUCLEOTIDE SEQUENCE</scope>
    <source>
        <strain evidence="12">CGMCC 1.18437</strain>
    </source>
</reference>
<dbReference type="EC" id="3.1.21.3" evidence="10"/>
<evidence type="ECO:0000256" key="6">
    <source>
        <dbReference type="ARBA" id="ARBA00022759"/>
    </source>
</evidence>
<dbReference type="CDD" id="cd22332">
    <property type="entry name" value="HsdR_N"/>
    <property type="match status" value="1"/>
</dbReference>
<dbReference type="PANTHER" id="PTHR30195">
    <property type="entry name" value="TYPE I SITE-SPECIFIC DEOXYRIBONUCLEASE PROTEIN SUBUNIT M AND R"/>
    <property type="match status" value="1"/>
</dbReference>
<dbReference type="NCBIfam" id="TIGR00348">
    <property type="entry name" value="hsdR"/>
    <property type="match status" value="1"/>
</dbReference>
<reference evidence="12" key="4">
    <citation type="submission" date="2024-05" db="EMBL/GenBank/DDBJ databases">
        <authorList>
            <person name="Sun Q."/>
            <person name="Zhou Y."/>
        </authorList>
    </citation>
    <scope>NUCLEOTIDE SEQUENCE</scope>
    <source>
        <strain evidence="12">CGMCC 1.18437</strain>
    </source>
</reference>
<dbReference type="GO" id="GO:0009307">
    <property type="term" value="P:DNA restriction-modification system"/>
    <property type="evidence" value="ECO:0007669"/>
    <property type="project" value="UniProtKB-KW"/>
</dbReference>
<keyword evidence="9 10" id="KW-0238">DNA-binding</keyword>
<dbReference type="SMART" id="SM00487">
    <property type="entry name" value="DEXDc"/>
    <property type="match status" value="1"/>
</dbReference>
<evidence type="ECO:0000256" key="8">
    <source>
        <dbReference type="ARBA" id="ARBA00022840"/>
    </source>
</evidence>
<proteinExistence type="inferred from homology"/>
<dbReference type="Gene3D" id="3.90.1570.50">
    <property type="match status" value="1"/>
</dbReference>
<dbReference type="GO" id="GO:0005524">
    <property type="term" value="F:ATP binding"/>
    <property type="evidence" value="ECO:0007669"/>
    <property type="project" value="UniProtKB-KW"/>
</dbReference>
<dbReference type="InterPro" id="IPR014001">
    <property type="entry name" value="Helicase_ATP-bd"/>
</dbReference>
<dbReference type="GO" id="GO:0009035">
    <property type="term" value="F:type I site-specific deoxyribonuclease activity"/>
    <property type="evidence" value="ECO:0007669"/>
    <property type="project" value="UniProtKB-EC"/>
</dbReference>
<gene>
    <name evidence="12" type="primary">hsdR</name>
    <name evidence="12" type="ORF">GCM10017781_45010</name>
    <name evidence="13" type="ORF">HNQ07_004585</name>
</gene>
<dbReference type="InterPro" id="IPR055180">
    <property type="entry name" value="HsdR_RecA-like_helicase_dom_2"/>
</dbReference>
<dbReference type="AlphaFoldDB" id="A0A7W8KJ10"/>
<comment type="subunit">
    <text evidence="10">The type I restriction/modification system is composed of three polypeptides R, M and S.</text>
</comment>
<keyword evidence="8 10" id="KW-0067">ATP-binding</keyword>
<accession>A0A7W8KJ10</accession>
<dbReference type="InterPro" id="IPR040980">
    <property type="entry name" value="SWI2_SNF2"/>
</dbReference>
<evidence type="ECO:0000259" key="11">
    <source>
        <dbReference type="PROSITE" id="PS51192"/>
    </source>
</evidence>
<dbReference type="Proteomes" id="UP000619376">
    <property type="component" value="Unassembled WGS sequence"/>
</dbReference>
<comment type="function">
    <text evidence="10">Subunit R is required for both nuclease and ATPase activities, but not for modification.</text>
</comment>
<keyword evidence="4 10" id="KW-0547">Nucleotide-binding</keyword>
<feature type="domain" description="Helicase ATP-binding" evidence="11">
    <location>
        <begin position="284"/>
        <end position="450"/>
    </location>
</feature>
<dbReference type="PANTHER" id="PTHR30195:SF15">
    <property type="entry name" value="TYPE I RESTRICTION ENZYME HINDI ENDONUCLEASE SUBUNIT"/>
    <property type="match status" value="1"/>
</dbReference>
<organism evidence="13 14">
    <name type="scientific">Deinococcus metalli</name>
    <dbReference type="NCBI Taxonomy" id="1141878"/>
    <lineage>
        <taxon>Bacteria</taxon>
        <taxon>Thermotogati</taxon>
        <taxon>Deinococcota</taxon>
        <taxon>Deinococci</taxon>
        <taxon>Deinococcales</taxon>
        <taxon>Deinococcaceae</taxon>
        <taxon>Deinococcus</taxon>
    </lineage>
</organism>
<evidence type="ECO:0000313" key="14">
    <source>
        <dbReference type="Proteomes" id="UP000539473"/>
    </source>
</evidence>
<dbReference type="SUPFAM" id="SSF52540">
    <property type="entry name" value="P-loop containing nucleoside triphosphate hydrolases"/>
    <property type="match status" value="2"/>
</dbReference>
<dbReference type="GO" id="GO:0004386">
    <property type="term" value="F:helicase activity"/>
    <property type="evidence" value="ECO:0007669"/>
    <property type="project" value="UniProtKB-KW"/>
</dbReference>
<keyword evidence="5 10" id="KW-0680">Restriction system</keyword>
<dbReference type="EMBL" id="JACHFK010000019">
    <property type="protein sequence ID" value="MBB5379075.1"/>
    <property type="molecule type" value="Genomic_DNA"/>
</dbReference>
<keyword evidence="6" id="KW-0255">Endonuclease</keyword>
<name>A0A7W8KJ10_9DEIO</name>
<dbReference type="InterPro" id="IPR021810">
    <property type="entry name" value="T1RH-like_C"/>
</dbReference>
<evidence type="ECO:0000256" key="3">
    <source>
        <dbReference type="ARBA" id="ARBA00022722"/>
    </source>
</evidence>
<reference evidence="15" key="2">
    <citation type="journal article" date="2019" name="Int. J. Syst. Evol. Microbiol.">
        <title>The Global Catalogue of Microorganisms (GCM) 10K type strain sequencing project: providing services to taxonomists for standard genome sequencing and annotation.</title>
        <authorList>
            <consortium name="The Broad Institute Genomics Platform"/>
            <consortium name="The Broad Institute Genome Sequencing Center for Infectious Disease"/>
            <person name="Wu L."/>
            <person name="Ma J."/>
        </authorList>
    </citation>
    <scope>NUCLEOTIDE SEQUENCE [LARGE SCALE GENOMIC DNA]</scope>
    <source>
        <strain evidence="15">CGMCC 1.18437</strain>
    </source>
</reference>
<dbReference type="Gene3D" id="3.40.50.300">
    <property type="entry name" value="P-loop containing nucleotide triphosphate hydrolases"/>
    <property type="match status" value="2"/>
</dbReference>
<dbReference type="InterPro" id="IPR051268">
    <property type="entry name" value="Type-I_R_enzyme_R_subunit"/>
</dbReference>
<dbReference type="Pfam" id="PF18766">
    <property type="entry name" value="SWI2_SNF2"/>
    <property type="match status" value="1"/>
</dbReference>
<dbReference type="Pfam" id="PF22679">
    <property type="entry name" value="T1R_D3-like"/>
    <property type="match status" value="1"/>
</dbReference>
<evidence type="ECO:0000256" key="4">
    <source>
        <dbReference type="ARBA" id="ARBA00022741"/>
    </source>
</evidence>
<dbReference type="Pfam" id="PF11867">
    <property type="entry name" value="T1RH-like_C"/>
    <property type="match status" value="1"/>
</dbReference>
<dbReference type="InterPro" id="IPR004473">
    <property type="entry name" value="Restrct_endonuc_typeI_HsdR"/>
</dbReference>
<dbReference type="GO" id="GO:0003677">
    <property type="term" value="F:DNA binding"/>
    <property type="evidence" value="ECO:0007669"/>
    <property type="project" value="UniProtKB-KW"/>
</dbReference>
<comment type="catalytic activity">
    <reaction evidence="1 10">
        <text>Endonucleolytic cleavage of DNA to give random double-stranded fragments with terminal 5'-phosphates, ATP is simultaneously hydrolyzed.</text>
        <dbReference type="EC" id="3.1.21.3"/>
    </reaction>
</comment>
<dbReference type="EMBL" id="BNAJ01000019">
    <property type="protein sequence ID" value="GHF64061.1"/>
    <property type="molecule type" value="Genomic_DNA"/>
</dbReference>
<protein>
    <recommendedName>
        <fullName evidence="10">Type I restriction enzyme endonuclease subunit</fullName>
        <shortName evidence="10">R protein</shortName>
        <ecNumber evidence="10">3.1.21.3</ecNumber>
    </recommendedName>
</protein>
<dbReference type="Pfam" id="PF04313">
    <property type="entry name" value="HSDR_N"/>
    <property type="match status" value="1"/>
</dbReference>
<keyword evidence="12" id="KW-0347">Helicase</keyword>
<keyword evidence="7 10" id="KW-0378">Hydrolase</keyword>
<evidence type="ECO:0000256" key="9">
    <source>
        <dbReference type="ARBA" id="ARBA00023125"/>
    </source>
</evidence>
<comment type="similarity">
    <text evidence="2 10">Belongs to the HsdR family.</text>
</comment>
<evidence type="ECO:0000313" key="12">
    <source>
        <dbReference type="EMBL" id="GHF64061.1"/>
    </source>
</evidence>
<evidence type="ECO:0000256" key="7">
    <source>
        <dbReference type="ARBA" id="ARBA00022801"/>
    </source>
</evidence>
<dbReference type="CDD" id="cd18800">
    <property type="entry name" value="SF2_C_EcoR124I-like"/>
    <property type="match status" value="1"/>
</dbReference>
<dbReference type="PROSITE" id="PS51192">
    <property type="entry name" value="HELICASE_ATP_BIND_1"/>
    <property type="match status" value="1"/>
</dbReference>
<dbReference type="InterPro" id="IPR007409">
    <property type="entry name" value="Restrct_endonuc_type1_HsdR_N"/>
</dbReference>
<keyword evidence="15" id="KW-1185">Reference proteome</keyword>